<dbReference type="InterPro" id="IPR029058">
    <property type="entry name" value="AB_hydrolase_fold"/>
</dbReference>
<evidence type="ECO:0000259" key="1">
    <source>
        <dbReference type="Pfam" id="PF07859"/>
    </source>
</evidence>
<name>A0A938Y7N8_9ACTN</name>
<dbReference type="EMBL" id="JAERTX010000010">
    <property type="protein sequence ID" value="MBM9460717.1"/>
    <property type="molecule type" value="Genomic_DNA"/>
</dbReference>
<evidence type="ECO:0000313" key="2">
    <source>
        <dbReference type="EMBL" id="MBM9460717.1"/>
    </source>
</evidence>
<dbReference type="RefSeq" id="WP_205292023.1">
    <property type="nucleotide sequence ID" value="NZ_CP074406.1"/>
</dbReference>
<dbReference type="GO" id="GO:0034338">
    <property type="term" value="F:short-chain carboxylesterase activity"/>
    <property type="evidence" value="ECO:0007669"/>
    <property type="project" value="TreeGrafter"/>
</dbReference>
<dbReference type="InterPro" id="IPR013094">
    <property type="entry name" value="AB_hydrolase_3"/>
</dbReference>
<protein>
    <submittedName>
        <fullName evidence="2">Alpha/beta hydrolase</fullName>
    </submittedName>
</protein>
<dbReference type="Pfam" id="PF07859">
    <property type="entry name" value="Abhydrolase_3"/>
    <property type="match status" value="1"/>
</dbReference>
<dbReference type="AlphaFoldDB" id="A0A938Y7N8"/>
<sequence>MALHPQARKAIEQYAAADSLPVSDPRFDIAAERAADRAAALAEDRLPLAHVRDVDAGGVPARLYLPETYDAVVVHAHGGGFVLNDVEVHDAAVRRFADLAGVAVLSVDYRRPPEHRFPAAPDDVVAALDWVGTQPELADLPCFAHGDSAGGNLALVAALRRPGALAGLVLIYPFLDPSASFDSYRSAADGFDPADAAWYWDQYASTRADLEHPDLAPLRSTQLHTLPPTLVLTAEHDPLRDEGEHLVHLLAEAGVEVVGTRYLGQIHGFWRHTGTYDAAEPSMWQVAGWLRMQVRRRP</sequence>
<keyword evidence="3" id="KW-1185">Reference proteome</keyword>
<dbReference type="Gene3D" id="3.40.50.1820">
    <property type="entry name" value="alpha/beta hydrolase"/>
    <property type="match status" value="1"/>
</dbReference>
<evidence type="ECO:0000313" key="3">
    <source>
        <dbReference type="Proteomes" id="UP000663791"/>
    </source>
</evidence>
<proteinExistence type="predicted"/>
<keyword evidence="2" id="KW-0378">Hydrolase</keyword>
<comment type="caution">
    <text evidence="2">The sequence shown here is derived from an EMBL/GenBank/DDBJ whole genome shotgun (WGS) entry which is preliminary data.</text>
</comment>
<gene>
    <name evidence="2" type="ORF">JK386_12455</name>
</gene>
<dbReference type="InterPro" id="IPR050466">
    <property type="entry name" value="Carboxylest/Gibb_receptor"/>
</dbReference>
<dbReference type="Proteomes" id="UP000663791">
    <property type="component" value="Unassembled WGS sequence"/>
</dbReference>
<accession>A0A938Y7N8</accession>
<feature type="domain" description="Alpha/beta hydrolase fold-3" evidence="1">
    <location>
        <begin position="73"/>
        <end position="270"/>
    </location>
</feature>
<dbReference type="PANTHER" id="PTHR23024:SF24">
    <property type="entry name" value="ALPHA_BETA HYDROLASE FOLD-3 DOMAIN-CONTAINING PROTEIN"/>
    <property type="match status" value="1"/>
</dbReference>
<organism evidence="2 3">
    <name type="scientific">Nocardioides faecalis</name>
    <dbReference type="NCBI Taxonomy" id="2803858"/>
    <lineage>
        <taxon>Bacteria</taxon>
        <taxon>Bacillati</taxon>
        <taxon>Actinomycetota</taxon>
        <taxon>Actinomycetes</taxon>
        <taxon>Propionibacteriales</taxon>
        <taxon>Nocardioidaceae</taxon>
        <taxon>Nocardioides</taxon>
    </lineage>
</organism>
<dbReference type="SUPFAM" id="SSF53474">
    <property type="entry name" value="alpha/beta-Hydrolases"/>
    <property type="match status" value="1"/>
</dbReference>
<reference evidence="2" key="1">
    <citation type="submission" date="2021-01" db="EMBL/GenBank/DDBJ databases">
        <title>Novel species in genus Nocardioides.</title>
        <authorList>
            <person name="Zhang G."/>
        </authorList>
    </citation>
    <scope>NUCLEOTIDE SEQUENCE</scope>
    <source>
        <strain evidence="2">Zg-536</strain>
    </source>
</reference>
<dbReference type="PANTHER" id="PTHR23024">
    <property type="entry name" value="ARYLACETAMIDE DEACETYLASE"/>
    <property type="match status" value="1"/>
</dbReference>